<protein>
    <submittedName>
        <fullName evidence="2">Uncharacterized protein</fullName>
    </submittedName>
</protein>
<reference evidence="2 3" key="1">
    <citation type="submission" date="2021-03" db="EMBL/GenBank/DDBJ databases">
        <title>Genomic Encyclopedia of Type Strains, Phase IV (KMG-IV): sequencing the most valuable type-strain genomes for metagenomic binning, comparative biology and taxonomic classification.</title>
        <authorList>
            <person name="Goeker M."/>
        </authorList>
    </citation>
    <scope>NUCLEOTIDE SEQUENCE [LARGE SCALE GENOMIC DNA]</scope>
    <source>
        <strain evidence="2 3">DSM 24738</strain>
    </source>
</reference>
<gene>
    <name evidence="2" type="ORF">J2Z37_005075</name>
</gene>
<keyword evidence="3" id="KW-1185">Reference proteome</keyword>
<organism evidence="2 3">
    <name type="scientific">Ammoniphilus resinae</name>
    <dbReference type="NCBI Taxonomy" id="861532"/>
    <lineage>
        <taxon>Bacteria</taxon>
        <taxon>Bacillati</taxon>
        <taxon>Bacillota</taxon>
        <taxon>Bacilli</taxon>
        <taxon>Bacillales</taxon>
        <taxon>Paenibacillaceae</taxon>
        <taxon>Aneurinibacillus group</taxon>
        <taxon>Ammoniphilus</taxon>
    </lineage>
</organism>
<evidence type="ECO:0000313" key="2">
    <source>
        <dbReference type="EMBL" id="MBP1935055.1"/>
    </source>
</evidence>
<evidence type="ECO:0000256" key="1">
    <source>
        <dbReference type="SAM" id="MobiDB-lite"/>
    </source>
</evidence>
<name>A0ABS4GXQ8_9BACL</name>
<sequence>MQKPSKPSIRNPYTGKEMTKNTYSGKELFWKEQDREVEQQLPADRGDYYDLWEDDRL</sequence>
<dbReference type="EMBL" id="JAGGKT010000037">
    <property type="protein sequence ID" value="MBP1935055.1"/>
    <property type="molecule type" value="Genomic_DNA"/>
</dbReference>
<proteinExistence type="predicted"/>
<dbReference type="RefSeq" id="WP_209813016.1">
    <property type="nucleotide sequence ID" value="NZ_JAGGKT010000037.1"/>
</dbReference>
<comment type="caution">
    <text evidence="2">The sequence shown here is derived from an EMBL/GenBank/DDBJ whole genome shotgun (WGS) entry which is preliminary data.</text>
</comment>
<dbReference type="Proteomes" id="UP001519343">
    <property type="component" value="Unassembled WGS sequence"/>
</dbReference>
<feature type="region of interest" description="Disordered" evidence="1">
    <location>
        <begin position="1"/>
        <end position="20"/>
    </location>
</feature>
<evidence type="ECO:0000313" key="3">
    <source>
        <dbReference type="Proteomes" id="UP001519343"/>
    </source>
</evidence>
<accession>A0ABS4GXQ8</accession>